<dbReference type="Proteomes" id="UP000887159">
    <property type="component" value="Unassembled WGS sequence"/>
</dbReference>
<accession>A0A8X6V9B7</accession>
<dbReference type="AlphaFoldDB" id="A0A8X6V9B7"/>
<protein>
    <submittedName>
        <fullName evidence="1">Uncharacterized protein</fullName>
    </submittedName>
</protein>
<comment type="caution">
    <text evidence="1">The sequence shown here is derived from an EMBL/GenBank/DDBJ whole genome shotgun (WGS) entry which is preliminary data.</text>
</comment>
<keyword evidence="2" id="KW-1185">Reference proteome</keyword>
<gene>
    <name evidence="1" type="ORF">TNCV_3697641</name>
</gene>
<evidence type="ECO:0000313" key="2">
    <source>
        <dbReference type="Proteomes" id="UP000887159"/>
    </source>
</evidence>
<dbReference type="EMBL" id="BMAU01021292">
    <property type="protein sequence ID" value="GFY09802.1"/>
    <property type="molecule type" value="Genomic_DNA"/>
</dbReference>
<proteinExistence type="predicted"/>
<reference evidence="1" key="1">
    <citation type="submission" date="2020-08" db="EMBL/GenBank/DDBJ databases">
        <title>Multicomponent nature underlies the extraordinary mechanical properties of spider dragline silk.</title>
        <authorList>
            <person name="Kono N."/>
            <person name="Nakamura H."/>
            <person name="Mori M."/>
            <person name="Yoshida Y."/>
            <person name="Ohtoshi R."/>
            <person name="Malay A.D."/>
            <person name="Moran D.A.P."/>
            <person name="Tomita M."/>
            <person name="Numata K."/>
            <person name="Arakawa K."/>
        </authorList>
    </citation>
    <scope>NUCLEOTIDE SEQUENCE</scope>
</reference>
<sequence>MEDDRVFAINLSLYERADLGDSINLMVLLRSHLNTMKPSEIIVLESTVDFVEKIHQLFPNLDLRDFPSLESYVYLEPANLFLYYLGQETSKGNGTFIQAMLTVIGKPKLFNLVTKA</sequence>
<evidence type="ECO:0000313" key="1">
    <source>
        <dbReference type="EMBL" id="GFY09802.1"/>
    </source>
</evidence>
<name>A0A8X6V9B7_TRICX</name>
<organism evidence="1 2">
    <name type="scientific">Trichonephila clavipes</name>
    <name type="common">Golden silk orbweaver</name>
    <name type="synonym">Nephila clavipes</name>
    <dbReference type="NCBI Taxonomy" id="2585209"/>
    <lineage>
        <taxon>Eukaryota</taxon>
        <taxon>Metazoa</taxon>
        <taxon>Ecdysozoa</taxon>
        <taxon>Arthropoda</taxon>
        <taxon>Chelicerata</taxon>
        <taxon>Arachnida</taxon>
        <taxon>Araneae</taxon>
        <taxon>Araneomorphae</taxon>
        <taxon>Entelegynae</taxon>
        <taxon>Araneoidea</taxon>
        <taxon>Nephilidae</taxon>
        <taxon>Trichonephila</taxon>
    </lineage>
</organism>